<dbReference type="EMBL" id="CP127295">
    <property type="protein sequence ID" value="WIY02289.1"/>
    <property type="molecule type" value="Genomic_DNA"/>
</dbReference>
<name>A0A9Y2JRL7_9PSEU</name>
<dbReference type="PANTHER" id="PTHR37809">
    <property type="entry name" value="RIBOSOMAL PROTEIN S12 METHYLTHIOTRANSFERASE ACCESSORY FACTOR YCAO"/>
    <property type="match status" value="1"/>
</dbReference>
<dbReference type="InterPro" id="IPR022291">
    <property type="entry name" value="Bacteriocin_synth_cyclodeHase"/>
</dbReference>
<dbReference type="InterPro" id="IPR035985">
    <property type="entry name" value="Ubiquitin-activating_enz"/>
</dbReference>
<dbReference type="KEGG" id="amog:QRX60_51350"/>
<dbReference type="PANTHER" id="PTHR37809:SF1">
    <property type="entry name" value="RIBOSOMAL PROTEIN S12 METHYLTHIOTRANSFERASE ACCESSORY FACTOR YCAO"/>
    <property type="match status" value="1"/>
</dbReference>
<dbReference type="InterPro" id="IPR003776">
    <property type="entry name" value="YcaO-like_dom"/>
</dbReference>
<dbReference type="Gene3D" id="3.90.930.60">
    <property type="match status" value="1"/>
</dbReference>
<sequence length="770" mass="83415">MRTTAVDAQGGGATEAPVPARAPAFRRHLRAEVRAGKGAYLFSEQGVIAMRGAKIESLAALLDGTHDLDRLLRGRPGGMAPEEVAALLAQLVDAGLVTLRNPGTDDLLPGDERALAYWDACGVDADVVAARRGTVRLTAVGDSADGVDPGAVERALAGAGLEVVRTDTGTADLSVVLCADYLDPRLAGIDAEHRRAGRPWLLARPSGAQVWIGPVLQPDGACWHCLTHRLWGHRHAEACVQEELGHAGPARRPMPALPPLTSAAAHLVALEAAKWVAGYRHHGQQCVWTLDTLDLQGRLHELHRRPQCPRCGDRWLVTWRSVRPVELQPAKKATTGGGGHRTATPSQMLERHRHLVSPVTGIIKEIRRDPDAPWFANAYRSGPNVARGVTAMAALRAGLRCENGGKGVSPLDAEVSALCEAAERFSGNFQGDELRIRASFDELGEEAVHPNACMLFADRQYAGRAAWNAEHAAFQHVPEPFDPAAVVDWTPVWTPAGHRRLLPTSYLYYGIPRESAARGVRADSNGTAAGSSLEDAILQGALELVERDAVALWWYNRTPVPGVDLASFADPWLDEMATGYAGIGREMWVLDVTSDLGIPVTVAVSRRIDGPHEDIMMGFGAHLDPRIAVRRAVTELNQMLPAVRSAGTDVDDPDARRWLACATVANQPYLRPVAGERMRAAGDFRFVNRADVRDDVDALTRVFDRAGLELLVLDQTRPDVGIPVAKVLAPGLRPFWARFAPGRLFDVPVRLGRLGAPTPYERLNPFPMFL</sequence>
<dbReference type="PROSITE" id="PS51664">
    <property type="entry name" value="YCAO"/>
    <property type="match status" value="1"/>
</dbReference>
<dbReference type="NCBIfam" id="TIGR00702">
    <property type="entry name" value="YcaO-type kinase domain"/>
    <property type="match status" value="1"/>
</dbReference>
<dbReference type="Gene3D" id="3.30.160.660">
    <property type="match status" value="1"/>
</dbReference>
<dbReference type="Pfam" id="PF02624">
    <property type="entry name" value="YcaO"/>
    <property type="match status" value="1"/>
</dbReference>
<protein>
    <submittedName>
        <fullName evidence="2">TOMM leader peptide-binding protein</fullName>
    </submittedName>
</protein>
<dbReference type="Gene3D" id="3.40.50.720">
    <property type="entry name" value="NAD(P)-binding Rossmann-like Domain"/>
    <property type="match status" value="1"/>
</dbReference>
<keyword evidence="3" id="KW-1185">Reference proteome</keyword>
<organism evidence="2 3">
    <name type="scientific">Amycolatopsis mongoliensis</name>
    <dbReference type="NCBI Taxonomy" id="715475"/>
    <lineage>
        <taxon>Bacteria</taxon>
        <taxon>Bacillati</taxon>
        <taxon>Actinomycetota</taxon>
        <taxon>Actinomycetes</taxon>
        <taxon>Pseudonocardiales</taxon>
        <taxon>Pseudonocardiaceae</taxon>
        <taxon>Amycolatopsis</taxon>
    </lineage>
</organism>
<feature type="domain" description="YcaO" evidence="1">
    <location>
        <begin position="405"/>
        <end position="770"/>
    </location>
</feature>
<proteinExistence type="predicted"/>
<dbReference type="AlphaFoldDB" id="A0A9Y2JRL7"/>
<evidence type="ECO:0000259" key="1">
    <source>
        <dbReference type="PROSITE" id="PS51664"/>
    </source>
</evidence>
<dbReference type="Gene3D" id="3.30.1330.230">
    <property type="match status" value="1"/>
</dbReference>
<dbReference type="GO" id="GO:0008641">
    <property type="term" value="F:ubiquitin-like modifier activating enzyme activity"/>
    <property type="evidence" value="ECO:0007669"/>
    <property type="project" value="InterPro"/>
</dbReference>
<evidence type="ECO:0000313" key="3">
    <source>
        <dbReference type="Proteomes" id="UP001239397"/>
    </source>
</evidence>
<gene>
    <name evidence="2" type="ORF">QRX60_51350</name>
</gene>
<reference evidence="2 3" key="1">
    <citation type="submission" date="2023-06" db="EMBL/GenBank/DDBJ databases">
        <authorList>
            <person name="Oyuntsetseg B."/>
            <person name="Kim S.B."/>
        </authorList>
    </citation>
    <scope>NUCLEOTIDE SEQUENCE [LARGE SCALE GENOMIC DNA]</scope>
    <source>
        <strain evidence="2 3">4-36</strain>
    </source>
</reference>
<dbReference type="InterPro" id="IPR027624">
    <property type="entry name" value="TOMM_cyclo_SagD"/>
</dbReference>
<dbReference type="SUPFAM" id="SSF69572">
    <property type="entry name" value="Activating enzymes of the ubiquitin-like proteins"/>
    <property type="match status" value="1"/>
</dbReference>
<dbReference type="NCBIfam" id="TIGR03882">
    <property type="entry name" value="cyclo_dehyd_2"/>
    <property type="match status" value="1"/>
</dbReference>
<dbReference type="Proteomes" id="UP001239397">
    <property type="component" value="Chromosome"/>
</dbReference>
<dbReference type="RefSeq" id="WP_285998717.1">
    <property type="nucleotide sequence ID" value="NZ_CP127295.1"/>
</dbReference>
<evidence type="ECO:0000313" key="2">
    <source>
        <dbReference type="EMBL" id="WIY02289.1"/>
    </source>
</evidence>
<accession>A0A9Y2JRL7</accession>
<dbReference type="NCBIfam" id="TIGR03604">
    <property type="entry name" value="TOMM_cyclo_SagD"/>
    <property type="match status" value="1"/>
</dbReference>
<dbReference type="Gene3D" id="3.30.40.250">
    <property type="match status" value="1"/>
</dbReference>